<proteinExistence type="predicted"/>
<dbReference type="OMA" id="AWNTSET"/>
<name>K1Y0W5_MARBU</name>
<gene>
    <name evidence="2" type="ORF">MBM_03011</name>
</gene>
<dbReference type="KEGG" id="mbe:MBM_03011"/>
<evidence type="ECO:0000256" key="1">
    <source>
        <dbReference type="SAM" id="Phobius"/>
    </source>
</evidence>
<dbReference type="InParanoid" id="K1Y0W5"/>
<reference evidence="2 3" key="1">
    <citation type="journal article" date="2012" name="BMC Genomics">
        <title>Sequencing the genome of Marssonina brunnea reveals fungus-poplar co-evolution.</title>
        <authorList>
            <person name="Zhu S."/>
            <person name="Cao Y.-Z."/>
            <person name="Jiang C."/>
            <person name="Tan B.-Y."/>
            <person name="Wang Z."/>
            <person name="Feng S."/>
            <person name="Zhang L."/>
            <person name="Su X.-H."/>
            <person name="Brejova B."/>
            <person name="Vinar T."/>
            <person name="Xu M."/>
            <person name="Wang M.-X."/>
            <person name="Zhang S.-G."/>
            <person name="Huang M.-R."/>
            <person name="Wu R."/>
            <person name="Zhou Y."/>
        </authorList>
    </citation>
    <scope>NUCLEOTIDE SEQUENCE [LARGE SCALE GENOMIC DNA]</scope>
    <source>
        <strain evidence="2 3">MB_m1</strain>
    </source>
</reference>
<protein>
    <submittedName>
        <fullName evidence="2">Uncharacterized protein</fullName>
    </submittedName>
</protein>
<organism evidence="2 3">
    <name type="scientific">Marssonina brunnea f. sp. multigermtubi (strain MB_m1)</name>
    <name type="common">Marssonina leaf spot fungus</name>
    <dbReference type="NCBI Taxonomy" id="1072389"/>
    <lineage>
        <taxon>Eukaryota</taxon>
        <taxon>Fungi</taxon>
        <taxon>Dikarya</taxon>
        <taxon>Ascomycota</taxon>
        <taxon>Pezizomycotina</taxon>
        <taxon>Leotiomycetes</taxon>
        <taxon>Helotiales</taxon>
        <taxon>Drepanopezizaceae</taxon>
        <taxon>Drepanopeziza</taxon>
    </lineage>
</organism>
<dbReference type="EMBL" id="JH921432">
    <property type="protein sequence ID" value="EKD18769.1"/>
    <property type="molecule type" value="Genomic_DNA"/>
</dbReference>
<dbReference type="HOGENOM" id="CLU_150197_0_1_1"/>
<dbReference type="PANTHER" id="PTHR42077">
    <property type="entry name" value="YALI0F30239P"/>
    <property type="match status" value="1"/>
</dbReference>
<accession>K1Y0W5</accession>
<dbReference type="OrthoDB" id="4083871at2759"/>
<keyword evidence="1" id="KW-0812">Transmembrane</keyword>
<keyword evidence="3" id="KW-1185">Reference proteome</keyword>
<dbReference type="Proteomes" id="UP000006753">
    <property type="component" value="Unassembled WGS sequence"/>
</dbReference>
<keyword evidence="1" id="KW-1133">Transmembrane helix</keyword>
<dbReference type="eggNOG" id="ENOG502SSTB">
    <property type="taxonomic scope" value="Eukaryota"/>
</dbReference>
<dbReference type="PANTHER" id="PTHR42077:SF1">
    <property type="entry name" value="YALI0F30239P"/>
    <property type="match status" value="1"/>
</dbReference>
<evidence type="ECO:0000313" key="2">
    <source>
        <dbReference type="EMBL" id="EKD18769.1"/>
    </source>
</evidence>
<dbReference type="AlphaFoldDB" id="K1Y0W5"/>
<keyword evidence="1" id="KW-0472">Membrane</keyword>
<sequence>MAWGSSNPKTPPPPESALSKVCTDKGIPSKLLPLLILIVVVGGFAFVGYYVYVTVCGISTAAGDKMEKKNVVFTKDGMKVGVKELQNEKYVDKTQSAMVKMWNAASFPAYKSRIWNQNAEINKPTSRNPFSRNGSSSSAS</sequence>
<feature type="transmembrane region" description="Helical" evidence="1">
    <location>
        <begin position="31"/>
        <end position="52"/>
    </location>
</feature>
<evidence type="ECO:0000313" key="3">
    <source>
        <dbReference type="Proteomes" id="UP000006753"/>
    </source>
</evidence>